<keyword evidence="1" id="KW-0808">Transferase</keyword>
<evidence type="ECO:0000256" key="1">
    <source>
        <dbReference type="ARBA" id="ARBA00022679"/>
    </source>
</evidence>
<organism evidence="4">
    <name type="scientific">marine metagenome</name>
    <dbReference type="NCBI Taxonomy" id="408172"/>
    <lineage>
        <taxon>unclassified sequences</taxon>
        <taxon>metagenomes</taxon>
        <taxon>ecological metagenomes</taxon>
    </lineage>
</organism>
<proteinExistence type="predicted"/>
<feature type="non-terminal residue" evidence="4">
    <location>
        <position position="276"/>
    </location>
</feature>
<evidence type="ECO:0000259" key="3">
    <source>
        <dbReference type="Pfam" id="PF04389"/>
    </source>
</evidence>
<dbReference type="Gene3D" id="3.40.630.10">
    <property type="entry name" value="Zn peptidases"/>
    <property type="match status" value="1"/>
</dbReference>
<feature type="non-terminal residue" evidence="4">
    <location>
        <position position="1"/>
    </location>
</feature>
<dbReference type="Pfam" id="PF04389">
    <property type="entry name" value="Peptidase_M28"/>
    <property type="match status" value="1"/>
</dbReference>
<dbReference type="AlphaFoldDB" id="A0A381V1W2"/>
<protein>
    <recommendedName>
        <fullName evidence="3">Peptidase M28 domain-containing protein</fullName>
    </recommendedName>
</protein>
<gene>
    <name evidence="4" type="ORF">METZ01_LOCUS87078</name>
</gene>
<feature type="domain" description="Peptidase M28" evidence="3">
    <location>
        <begin position="86"/>
        <end position="274"/>
    </location>
</feature>
<evidence type="ECO:0000256" key="2">
    <source>
        <dbReference type="ARBA" id="ARBA00023315"/>
    </source>
</evidence>
<dbReference type="PROSITE" id="PS51257">
    <property type="entry name" value="PROKAR_LIPOPROTEIN"/>
    <property type="match status" value="1"/>
</dbReference>
<keyword evidence="2" id="KW-0012">Acyltransferase</keyword>
<dbReference type="PANTHER" id="PTHR12283:SF6">
    <property type="entry name" value="GLUTAMINYL-PEPTIDE CYCLOTRANSFERASE-RELATED"/>
    <property type="match status" value="1"/>
</dbReference>
<name>A0A381V1W2_9ZZZZ</name>
<dbReference type="EMBL" id="UINC01007603">
    <property type="protein sequence ID" value="SVA34224.1"/>
    <property type="molecule type" value="Genomic_DNA"/>
</dbReference>
<dbReference type="PANTHER" id="PTHR12283">
    <property type="entry name" value="GLUTAMINYL-PEPTIDE CYCLOTRANSFERASE"/>
    <property type="match status" value="1"/>
</dbReference>
<dbReference type="InterPro" id="IPR007484">
    <property type="entry name" value="Peptidase_M28"/>
</dbReference>
<dbReference type="GO" id="GO:0016603">
    <property type="term" value="F:glutaminyl-peptide cyclotransferase activity"/>
    <property type="evidence" value="ECO:0007669"/>
    <property type="project" value="TreeGrafter"/>
</dbReference>
<evidence type="ECO:0000313" key="4">
    <source>
        <dbReference type="EMBL" id="SVA34224.1"/>
    </source>
</evidence>
<dbReference type="InterPro" id="IPR040234">
    <property type="entry name" value="QC/QCL"/>
</dbReference>
<dbReference type="GO" id="GO:0008270">
    <property type="term" value="F:zinc ion binding"/>
    <property type="evidence" value="ECO:0007669"/>
    <property type="project" value="TreeGrafter"/>
</dbReference>
<dbReference type="SUPFAM" id="SSF53187">
    <property type="entry name" value="Zn-dependent exopeptidases"/>
    <property type="match status" value="1"/>
</dbReference>
<accession>A0A381V1W2</accession>
<sequence>MRRLFVYGLMVFTGGCNSGMPRFDGDNAYQYLIEQCSFGPRNPGSDGHRACQDFIIERLKIFSDEVLLQEFSFQEKGKDKSYTGTNIIARFNRSSSFQSLIGAHWDTRPWADQDDNIANRSKPIIGANDGASGAAIMLELASIMAKTPPPIGVNLVFFDAEDSGDPGLNETYCQGSMYFAKHIPIPLPDEGIILDMVGDKQLSLPIERNSFKYHEDLVRRLWDRARELGLDTFKDYVAHAIYDDHVPLNEYAGISTIDIIDFEYPNSYTNFWHTLN</sequence>
<reference evidence="4" key="1">
    <citation type="submission" date="2018-05" db="EMBL/GenBank/DDBJ databases">
        <authorList>
            <person name="Lanie J.A."/>
            <person name="Ng W.-L."/>
            <person name="Kazmierczak K.M."/>
            <person name="Andrzejewski T.M."/>
            <person name="Davidsen T.M."/>
            <person name="Wayne K.J."/>
            <person name="Tettelin H."/>
            <person name="Glass J.I."/>
            <person name="Rusch D."/>
            <person name="Podicherti R."/>
            <person name="Tsui H.-C.T."/>
            <person name="Winkler M.E."/>
        </authorList>
    </citation>
    <scope>NUCLEOTIDE SEQUENCE</scope>
</reference>